<keyword evidence="2" id="KW-0963">Cytoplasm</keyword>
<evidence type="ECO:0000259" key="13">
    <source>
        <dbReference type="PROSITE" id="PS51194"/>
    </source>
</evidence>
<dbReference type="CDD" id="cd00268">
    <property type="entry name" value="DEADc"/>
    <property type="match status" value="1"/>
</dbReference>
<dbReference type="InterPro" id="IPR001650">
    <property type="entry name" value="Helicase_C-like"/>
</dbReference>
<evidence type="ECO:0000259" key="12">
    <source>
        <dbReference type="PROSITE" id="PS51192"/>
    </source>
</evidence>
<feature type="domain" description="Helicase C-terminal" evidence="13">
    <location>
        <begin position="238"/>
        <end position="386"/>
    </location>
</feature>
<dbReference type="InterPro" id="IPR014014">
    <property type="entry name" value="RNA_helicase_DEAD_Q_motif"/>
</dbReference>
<evidence type="ECO:0000256" key="3">
    <source>
        <dbReference type="ARBA" id="ARBA00022741"/>
    </source>
</evidence>
<dbReference type="PANTHER" id="PTHR47959:SF13">
    <property type="entry name" value="ATP-DEPENDENT RNA HELICASE RHLE"/>
    <property type="match status" value="1"/>
</dbReference>
<dbReference type="SMART" id="SM00487">
    <property type="entry name" value="DEXDc"/>
    <property type="match status" value="1"/>
</dbReference>
<feature type="compositionally biased region" description="Basic residues" evidence="11">
    <location>
        <begin position="402"/>
        <end position="416"/>
    </location>
</feature>
<dbReference type="InterPro" id="IPR044742">
    <property type="entry name" value="DEAD/DEAH_RhlB"/>
</dbReference>
<evidence type="ECO:0000256" key="8">
    <source>
        <dbReference type="ARBA" id="ARBA00047984"/>
    </source>
</evidence>
<dbReference type="SUPFAM" id="SSF52540">
    <property type="entry name" value="P-loop containing nucleoside triphosphate hydrolases"/>
    <property type="match status" value="1"/>
</dbReference>
<dbReference type="GO" id="GO:0003724">
    <property type="term" value="F:RNA helicase activity"/>
    <property type="evidence" value="ECO:0007669"/>
    <property type="project" value="UniProtKB-EC"/>
</dbReference>
<comment type="similarity">
    <text evidence="7">Belongs to the DEAD box helicase family.</text>
</comment>
<evidence type="ECO:0000256" key="6">
    <source>
        <dbReference type="ARBA" id="ARBA00022840"/>
    </source>
</evidence>
<dbReference type="EMBL" id="DRMJ01000538">
    <property type="protein sequence ID" value="HHL43982.1"/>
    <property type="molecule type" value="Genomic_DNA"/>
</dbReference>
<feature type="domain" description="Helicase ATP-binding" evidence="12">
    <location>
        <begin position="33"/>
        <end position="209"/>
    </location>
</feature>
<sequence length="491" mass="54271">MSDFKSLKLVSPLERALDELGYTSPTPIQFEAIPSVLEGRDLMGIAQTGTGKTAAFALPILNHIIANEKEPPKRGARVLVLAPTRELASQITQSFQDYGRFIDHLSVATIFGGVPIPKQIKRLVGGNDILVATPGRLLDLLNRKAIALSDIEILVLDEADQMMDMGFIHDLRKIIPFLPQDRQTLFFSATMAAPIKKLSKQFLDNPVHVAVTPANTTAEKVEQRIIFINAAEKQSLLALTLLDPEVEQALVFTRTKHGADRVVKRLAKVGIRAIAIHGNKSQSQRQRALAAFRDGEVKVLIATDVAARGIDIDGISHVINFEIPNVAEQYVHRIGRTARANRSGVAISFFAPEERAYLKDIQKLLKTDIPVFDIPEDFVNKARKLGARTPLPAPEKPAPQARKGRGKSRRKKKSAKAKTDGPNKAQIQQNSARPLKQRKQQNVAPKTEQGSQHKNRSSKPRRNESGGHKPAKFKRRPRAKTSRSGTGKRSR</sequence>
<evidence type="ECO:0000256" key="7">
    <source>
        <dbReference type="ARBA" id="ARBA00038437"/>
    </source>
</evidence>
<dbReference type="GO" id="GO:0005524">
    <property type="term" value="F:ATP binding"/>
    <property type="evidence" value="ECO:0007669"/>
    <property type="project" value="UniProtKB-KW"/>
</dbReference>
<dbReference type="SMART" id="SM00490">
    <property type="entry name" value="HELICc"/>
    <property type="match status" value="1"/>
</dbReference>
<dbReference type="GO" id="GO:0016787">
    <property type="term" value="F:hydrolase activity"/>
    <property type="evidence" value="ECO:0007669"/>
    <property type="project" value="UniProtKB-KW"/>
</dbReference>
<dbReference type="GO" id="GO:0042255">
    <property type="term" value="P:ribosome assembly"/>
    <property type="evidence" value="ECO:0007669"/>
    <property type="project" value="UniProtKB-ARBA"/>
</dbReference>
<dbReference type="FunFam" id="3.40.50.300:FF:000108">
    <property type="entry name" value="ATP-dependent RNA helicase RhlE"/>
    <property type="match status" value="1"/>
</dbReference>
<dbReference type="InterPro" id="IPR014001">
    <property type="entry name" value="Helicase_ATP-bd"/>
</dbReference>
<dbReference type="GO" id="GO:0009266">
    <property type="term" value="P:response to temperature stimulus"/>
    <property type="evidence" value="ECO:0007669"/>
    <property type="project" value="UniProtKB-ARBA"/>
</dbReference>
<evidence type="ECO:0000256" key="4">
    <source>
        <dbReference type="ARBA" id="ARBA00022801"/>
    </source>
</evidence>
<evidence type="ECO:0000256" key="1">
    <source>
        <dbReference type="ARBA" id="ARBA00012552"/>
    </source>
</evidence>
<dbReference type="EC" id="3.6.4.13" evidence="1"/>
<dbReference type="GO" id="GO:0003676">
    <property type="term" value="F:nucleic acid binding"/>
    <property type="evidence" value="ECO:0007669"/>
    <property type="project" value="InterPro"/>
</dbReference>
<dbReference type="Pfam" id="PF00271">
    <property type="entry name" value="Helicase_C"/>
    <property type="match status" value="1"/>
</dbReference>
<evidence type="ECO:0000313" key="15">
    <source>
        <dbReference type="EMBL" id="HHL43982.1"/>
    </source>
</evidence>
<evidence type="ECO:0000259" key="14">
    <source>
        <dbReference type="PROSITE" id="PS51195"/>
    </source>
</evidence>
<comment type="catalytic activity">
    <reaction evidence="8">
        <text>ATP + H2O = ADP + phosphate + H(+)</text>
        <dbReference type="Rhea" id="RHEA:13065"/>
        <dbReference type="ChEBI" id="CHEBI:15377"/>
        <dbReference type="ChEBI" id="CHEBI:15378"/>
        <dbReference type="ChEBI" id="CHEBI:30616"/>
        <dbReference type="ChEBI" id="CHEBI:43474"/>
        <dbReference type="ChEBI" id="CHEBI:456216"/>
        <dbReference type="EC" id="3.6.4.13"/>
    </reaction>
</comment>
<dbReference type="PANTHER" id="PTHR47959">
    <property type="entry name" value="ATP-DEPENDENT RNA HELICASE RHLE-RELATED"/>
    <property type="match status" value="1"/>
</dbReference>
<comment type="caution">
    <text evidence="15">The sequence shown here is derived from an EMBL/GenBank/DDBJ whole genome shotgun (WGS) entry which is preliminary data.</text>
</comment>
<evidence type="ECO:0000256" key="10">
    <source>
        <dbReference type="PROSITE-ProRule" id="PRU00552"/>
    </source>
</evidence>
<evidence type="ECO:0000256" key="2">
    <source>
        <dbReference type="ARBA" id="ARBA00022490"/>
    </source>
</evidence>
<dbReference type="PROSITE" id="PS51194">
    <property type="entry name" value="HELICASE_CTER"/>
    <property type="match status" value="1"/>
</dbReference>
<dbReference type="InterPro" id="IPR027417">
    <property type="entry name" value="P-loop_NTPase"/>
</dbReference>
<reference evidence="15" key="1">
    <citation type="journal article" date="2020" name="mSystems">
        <title>Genome- and Community-Level Interaction Insights into Carbon Utilization and Element Cycling Functions of Hydrothermarchaeota in Hydrothermal Sediment.</title>
        <authorList>
            <person name="Zhou Z."/>
            <person name="Liu Y."/>
            <person name="Xu W."/>
            <person name="Pan J."/>
            <person name="Luo Z.H."/>
            <person name="Li M."/>
        </authorList>
    </citation>
    <scope>NUCLEOTIDE SEQUENCE [LARGE SCALE GENOMIC DNA]</scope>
    <source>
        <strain evidence="15">HyVt-485</strain>
    </source>
</reference>
<keyword evidence="5 15" id="KW-0347">Helicase</keyword>
<evidence type="ECO:0000256" key="5">
    <source>
        <dbReference type="ARBA" id="ARBA00022806"/>
    </source>
</evidence>
<dbReference type="Gene3D" id="3.40.50.300">
    <property type="entry name" value="P-loop containing nucleotide triphosphate hydrolases"/>
    <property type="match status" value="2"/>
</dbReference>
<proteinExistence type="inferred from homology"/>
<accession>A0A7C5QXG9</accession>
<feature type="compositionally biased region" description="Basic residues" evidence="11">
    <location>
        <begin position="469"/>
        <end position="491"/>
    </location>
</feature>
<dbReference type="PROSITE" id="PS51195">
    <property type="entry name" value="Q_MOTIF"/>
    <property type="match status" value="1"/>
</dbReference>
<dbReference type="InterPro" id="IPR050079">
    <property type="entry name" value="DEAD_box_RNA_helicase"/>
</dbReference>
<name>A0A7C5QXG9_9PROT</name>
<feature type="region of interest" description="Disordered" evidence="11">
    <location>
        <begin position="385"/>
        <end position="491"/>
    </location>
</feature>
<organism evidence="15">
    <name type="scientific">Hellea balneolensis</name>
    <dbReference type="NCBI Taxonomy" id="287478"/>
    <lineage>
        <taxon>Bacteria</taxon>
        <taxon>Pseudomonadati</taxon>
        <taxon>Pseudomonadota</taxon>
        <taxon>Alphaproteobacteria</taxon>
        <taxon>Maricaulales</taxon>
        <taxon>Robiginitomaculaceae</taxon>
        <taxon>Hellea</taxon>
    </lineage>
</organism>
<feature type="domain" description="DEAD-box RNA helicase Q" evidence="14">
    <location>
        <begin position="2"/>
        <end position="30"/>
    </location>
</feature>
<dbReference type="GO" id="GO:0005829">
    <property type="term" value="C:cytosol"/>
    <property type="evidence" value="ECO:0007669"/>
    <property type="project" value="TreeGrafter"/>
</dbReference>
<keyword evidence="6" id="KW-0067">ATP-binding</keyword>
<feature type="compositionally biased region" description="Polar residues" evidence="11">
    <location>
        <begin position="440"/>
        <end position="452"/>
    </location>
</feature>
<feature type="short sequence motif" description="Q motif" evidence="10">
    <location>
        <begin position="2"/>
        <end position="30"/>
    </location>
</feature>
<gene>
    <name evidence="15" type="ORF">ENJ42_10210</name>
</gene>
<evidence type="ECO:0000256" key="11">
    <source>
        <dbReference type="SAM" id="MobiDB-lite"/>
    </source>
</evidence>
<protein>
    <recommendedName>
        <fullName evidence="9">DEAD-box ATP-dependent RNA helicase RhpA</fullName>
        <ecNumber evidence="1">3.6.4.13</ecNumber>
    </recommendedName>
</protein>
<dbReference type="Proteomes" id="UP000885830">
    <property type="component" value="Unassembled WGS sequence"/>
</dbReference>
<evidence type="ECO:0000256" key="9">
    <source>
        <dbReference type="ARBA" id="ARBA00074363"/>
    </source>
</evidence>
<dbReference type="InterPro" id="IPR011545">
    <property type="entry name" value="DEAD/DEAH_box_helicase_dom"/>
</dbReference>
<dbReference type="AlphaFoldDB" id="A0A7C5QXG9"/>
<keyword evidence="4" id="KW-0378">Hydrolase</keyword>
<dbReference type="CDD" id="cd18787">
    <property type="entry name" value="SF2_C_DEAD"/>
    <property type="match status" value="1"/>
</dbReference>
<dbReference type="PROSITE" id="PS51192">
    <property type="entry name" value="HELICASE_ATP_BIND_1"/>
    <property type="match status" value="1"/>
</dbReference>
<keyword evidence="3" id="KW-0547">Nucleotide-binding</keyword>
<dbReference type="Pfam" id="PF00270">
    <property type="entry name" value="DEAD"/>
    <property type="match status" value="1"/>
</dbReference>